<dbReference type="GO" id="GO:0004519">
    <property type="term" value="F:endonuclease activity"/>
    <property type="evidence" value="ECO:0007669"/>
    <property type="project" value="UniProtKB-KW"/>
</dbReference>
<gene>
    <name evidence="5" type="ORF">P7M15_09210</name>
</gene>
<dbReference type="InterPro" id="IPR000055">
    <property type="entry name" value="Restrct_endonuc_typeI_TRD"/>
</dbReference>
<evidence type="ECO:0000256" key="1">
    <source>
        <dbReference type="ARBA" id="ARBA00010923"/>
    </source>
</evidence>
<proteinExistence type="inferred from homology"/>
<evidence type="ECO:0000256" key="3">
    <source>
        <dbReference type="ARBA" id="ARBA00023125"/>
    </source>
</evidence>
<dbReference type="SUPFAM" id="SSF116734">
    <property type="entry name" value="DNA methylase specificity domain"/>
    <property type="match status" value="1"/>
</dbReference>
<keyword evidence="3" id="KW-0238">DNA-binding</keyword>
<dbReference type="AlphaFoldDB" id="A0AAW6QB94"/>
<dbReference type="EMBL" id="JARQTW010000014">
    <property type="protein sequence ID" value="MDG2950686.1"/>
    <property type="molecule type" value="Genomic_DNA"/>
</dbReference>
<keyword evidence="5" id="KW-0378">Hydrolase</keyword>
<comment type="similarity">
    <text evidence="1">Belongs to the type-I restriction system S methylase family.</text>
</comment>
<dbReference type="EC" id="3.1.21.-" evidence="5"/>
<organism evidence="5 6">
    <name type="scientific">Exercitatus varius</name>
    <dbReference type="NCBI Taxonomy" id="67857"/>
    <lineage>
        <taxon>Bacteria</taxon>
        <taxon>Pseudomonadati</taxon>
        <taxon>Pseudomonadota</taxon>
        <taxon>Gammaproteobacteria</taxon>
        <taxon>Pasteurellales</taxon>
        <taxon>Pasteurellaceae</taxon>
        <taxon>Exercitatus</taxon>
    </lineage>
</organism>
<keyword evidence="2" id="KW-0680">Restriction system</keyword>
<dbReference type="InterPro" id="IPR044946">
    <property type="entry name" value="Restrct_endonuc_typeI_TRD_sf"/>
</dbReference>
<evidence type="ECO:0000259" key="4">
    <source>
        <dbReference type="Pfam" id="PF01420"/>
    </source>
</evidence>
<accession>A0AAW6QB94</accession>
<dbReference type="RefSeq" id="WP_317477642.1">
    <property type="nucleotide sequence ID" value="NZ_JARQTW010000014.1"/>
</dbReference>
<dbReference type="GO" id="GO:0003677">
    <property type="term" value="F:DNA binding"/>
    <property type="evidence" value="ECO:0007669"/>
    <property type="project" value="UniProtKB-KW"/>
</dbReference>
<protein>
    <submittedName>
        <fullName evidence="5">Restriction endonuclease subunit S</fullName>
        <ecNumber evidence="5">3.1.21.-</ecNumber>
    </submittedName>
</protein>
<dbReference type="Pfam" id="PF01420">
    <property type="entry name" value="Methylase_S"/>
    <property type="match status" value="1"/>
</dbReference>
<keyword evidence="5" id="KW-0255">Endonuclease</keyword>
<feature type="domain" description="Type I restriction modification DNA specificity" evidence="4">
    <location>
        <begin position="12"/>
        <end position="181"/>
    </location>
</feature>
<dbReference type="GO" id="GO:0016787">
    <property type="term" value="F:hydrolase activity"/>
    <property type="evidence" value="ECO:0007669"/>
    <property type="project" value="UniProtKB-KW"/>
</dbReference>
<dbReference type="PANTHER" id="PTHR43140">
    <property type="entry name" value="TYPE-1 RESTRICTION ENZYME ECOKI SPECIFICITY PROTEIN"/>
    <property type="match status" value="1"/>
</dbReference>
<dbReference type="Proteomes" id="UP001214976">
    <property type="component" value="Unassembled WGS sequence"/>
</dbReference>
<name>A0AAW6QB94_9PAST</name>
<reference evidence="5" key="1">
    <citation type="submission" date="2023-03" db="EMBL/GenBank/DDBJ databases">
        <title>Classification of Bisgaard taxon 6 and taxon 10 as Exercitatus varius gen. nov., spec. nov.</title>
        <authorList>
            <person name="Christensen H."/>
        </authorList>
    </citation>
    <scope>NUCLEOTIDE SEQUENCE</scope>
    <source>
        <strain evidence="5">86116</strain>
    </source>
</reference>
<evidence type="ECO:0000256" key="2">
    <source>
        <dbReference type="ARBA" id="ARBA00022747"/>
    </source>
</evidence>
<comment type="caution">
    <text evidence="5">The sequence shown here is derived from an EMBL/GenBank/DDBJ whole genome shotgun (WGS) entry which is preliminary data.</text>
</comment>
<evidence type="ECO:0000313" key="5">
    <source>
        <dbReference type="EMBL" id="MDG2950686.1"/>
    </source>
</evidence>
<dbReference type="PANTHER" id="PTHR43140:SF1">
    <property type="entry name" value="TYPE I RESTRICTION ENZYME ECOKI SPECIFICITY SUBUNIT"/>
    <property type="match status" value="1"/>
</dbReference>
<evidence type="ECO:0000313" key="6">
    <source>
        <dbReference type="Proteomes" id="UP001214976"/>
    </source>
</evidence>
<dbReference type="Gene3D" id="3.90.220.20">
    <property type="entry name" value="DNA methylase specificity domains"/>
    <property type="match status" value="1"/>
</dbReference>
<sequence>MAVFYLYKTYTWEQLPFKKLANIRRGLTYKPTDLAETGIRVLRSSNINEDVFLLQDDDVFVDPKAVNIPLVQENEILITSANGSSRLVGKHALIKGAPNSVAGGFMLVAQAKIPSFVNSLMNSTWYSKFINTYVAGGNGAIGNLSKQDLEEQLVQVPSEQEQQKIGTFFTALDRYITIHQRK</sequence>
<dbReference type="InterPro" id="IPR051212">
    <property type="entry name" value="Type-I_RE_S_subunit"/>
</dbReference>
<keyword evidence="5" id="KW-0540">Nuclease</keyword>
<dbReference type="GO" id="GO:0009307">
    <property type="term" value="P:DNA restriction-modification system"/>
    <property type="evidence" value="ECO:0007669"/>
    <property type="project" value="UniProtKB-KW"/>
</dbReference>